<sequence length="221" mass="22238">MAKFGHIIVLVFSQKQIEFMKNQKSTLLAAGFMFFGLFACNSEESTEQTTIVENTATATAPVDSSSDFPPLSSIPESSSIPTATIPPPTGLNPGGQLASSSAPLNTNFNPNVSLAQASVPVKTAAATKGTARLNPAHGQPGHDCAIPVGAPLKNSVASAPAPAKAVAQPIPVETKAVAAPAAAPAVAGPNFNANPNVKINPAHGQPGHDCAVAVGAPLPVK</sequence>
<dbReference type="AlphaFoldDB" id="A0AAE3H4U2"/>
<name>A0AAE3H4U2_9BACT</name>
<dbReference type="Proteomes" id="UP001204144">
    <property type="component" value="Unassembled WGS sequence"/>
</dbReference>
<gene>
    <name evidence="2" type="ORF">EGI31_13720</name>
</gene>
<feature type="compositionally biased region" description="Low complexity" evidence="1">
    <location>
        <begin position="69"/>
        <end position="83"/>
    </location>
</feature>
<dbReference type="EMBL" id="RJUF01000051">
    <property type="protein sequence ID" value="MCP9764009.1"/>
    <property type="molecule type" value="Genomic_DNA"/>
</dbReference>
<protein>
    <submittedName>
        <fullName evidence="2">Uncharacterized protein</fullName>
    </submittedName>
</protein>
<organism evidence="2 3">
    <name type="scientific">Lacihabitans soyangensis</name>
    <dbReference type="NCBI Taxonomy" id="869394"/>
    <lineage>
        <taxon>Bacteria</taxon>
        <taxon>Pseudomonadati</taxon>
        <taxon>Bacteroidota</taxon>
        <taxon>Cytophagia</taxon>
        <taxon>Cytophagales</taxon>
        <taxon>Leadbetterellaceae</taxon>
        <taxon>Lacihabitans</taxon>
    </lineage>
</organism>
<comment type="caution">
    <text evidence="2">The sequence shown here is derived from an EMBL/GenBank/DDBJ whole genome shotgun (WGS) entry which is preliminary data.</text>
</comment>
<keyword evidence="3" id="KW-1185">Reference proteome</keyword>
<reference evidence="2 3" key="1">
    <citation type="submission" date="2018-11" db="EMBL/GenBank/DDBJ databases">
        <title>Novel bacteria species description.</title>
        <authorList>
            <person name="Han J.-H."/>
        </authorList>
    </citation>
    <scope>NUCLEOTIDE SEQUENCE [LARGE SCALE GENOMIC DNA]</scope>
    <source>
        <strain evidence="2 3">KCTC23259</strain>
    </source>
</reference>
<evidence type="ECO:0000256" key="1">
    <source>
        <dbReference type="SAM" id="MobiDB-lite"/>
    </source>
</evidence>
<evidence type="ECO:0000313" key="2">
    <source>
        <dbReference type="EMBL" id="MCP9764009.1"/>
    </source>
</evidence>
<evidence type="ECO:0000313" key="3">
    <source>
        <dbReference type="Proteomes" id="UP001204144"/>
    </source>
</evidence>
<feature type="compositionally biased region" description="Polar residues" evidence="1">
    <location>
        <begin position="58"/>
        <end position="67"/>
    </location>
</feature>
<accession>A0AAE3H4U2</accession>
<proteinExistence type="predicted"/>
<feature type="region of interest" description="Disordered" evidence="1">
    <location>
        <begin position="58"/>
        <end position="104"/>
    </location>
</feature>